<sequence>MTVPTVEDEYWNTQRERITIERAGVHPFEGQLLLVIHDDPPPRGTSAKAIMLLDSGMIHWLHEATGDMITDEESELEKQ</sequence>
<name>A0A0F9T3E4_9ZZZZ</name>
<accession>A0A0F9T3E4</accession>
<evidence type="ECO:0000313" key="1">
    <source>
        <dbReference type="EMBL" id="KKN73749.1"/>
    </source>
</evidence>
<comment type="caution">
    <text evidence="1">The sequence shown here is derived from an EMBL/GenBank/DDBJ whole genome shotgun (WGS) entry which is preliminary data.</text>
</comment>
<reference evidence="1" key="1">
    <citation type="journal article" date="2015" name="Nature">
        <title>Complex archaea that bridge the gap between prokaryotes and eukaryotes.</title>
        <authorList>
            <person name="Spang A."/>
            <person name="Saw J.H."/>
            <person name="Jorgensen S.L."/>
            <person name="Zaremba-Niedzwiedzka K."/>
            <person name="Martijn J."/>
            <person name="Lind A.E."/>
            <person name="van Eijk R."/>
            <person name="Schleper C."/>
            <person name="Guy L."/>
            <person name="Ettema T.J."/>
        </authorList>
    </citation>
    <scope>NUCLEOTIDE SEQUENCE</scope>
</reference>
<protein>
    <submittedName>
        <fullName evidence="1">Uncharacterized protein</fullName>
    </submittedName>
</protein>
<organism evidence="1">
    <name type="scientific">marine sediment metagenome</name>
    <dbReference type="NCBI Taxonomy" id="412755"/>
    <lineage>
        <taxon>unclassified sequences</taxon>
        <taxon>metagenomes</taxon>
        <taxon>ecological metagenomes</taxon>
    </lineage>
</organism>
<gene>
    <name evidence="1" type="ORF">LCGC14_0396970</name>
</gene>
<dbReference type="AlphaFoldDB" id="A0A0F9T3E4"/>
<proteinExistence type="predicted"/>
<dbReference type="EMBL" id="LAZR01000337">
    <property type="protein sequence ID" value="KKN73749.1"/>
    <property type="molecule type" value="Genomic_DNA"/>
</dbReference>